<reference evidence="4 5" key="1">
    <citation type="submission" date="2020-03" db="EMBL/GenBank/DDBJ databases">
        <title>Whole genome shotgun sequence of Phytohabitans suffuscus NBRC 105367.</title>
        <authorList>
            <person name="Komaki H."/>
            <person name="Tamura T."/>
        </authorList>
    </citation>
    <scope>NUCLEOTIDE SEQUENCE [LARGE SCALE GENOMIC DNA]</scope>
    <source>
        <strain evidence="4 5">NBRC 105367</strain>
    </source>
</reference>
<dbReference type="PANTHER" id="PTHR45024:SF2">
    <property type="entry name" value="SCP2 DOMAIN-CONTAINING PROTEIN"/>
    <property type="match status" value="1"/>
</dbReference>
<dbReference type="InterPro" id="IPR002347">
    <property type="entry name" value="SDR_fam"/>
</dbReference>
<evidence type="ECO:0000313" key="5">
    <source>
        <dbReference type="Proteomes" id="UP000503011"/>
    </source>
</evidence>
<keyword evidence="5" id="KW-1185">Reference proteome</keyword>
<name>A0A6F8Y9U4_9ACTN</name>
<dbReference type="EMBL" id="AP022871">
    <property type="protein sequence ID" value="BCB82799.1"/>
    <property type="molecule type" value="Genomic_DNA"/>
</dbReference>
<dbReference type="RefSeq" id="WP_173152550.1">
    <property type="nucleotide sequence ID" value="NZ_AP022871.1"/>
</dbReference>
<sequence length="286" mass="29813">MSERPAAVVTGSSRGLGRSFAMALARDGFAVVVNGTDAEAAAETVRLIQDAGGTAVCRVGSLVDPDFCGRLVDACVDTFGRVDLLVNNAGLTRDRSVMKMTAPEWDEVLAVHLRGAWACSAAAARAMRGGGGHILSVTSGAGLFGMFGQANYAAAKAGIVGLNRVLEMELGKFGIRCNVLYPVARTRMTAVFADAAAAVGHESTFPPPESVAPVVSYLASPAAAHLHGQVISFDGRRLSVWSHPAPTATWTRELGAWRPEDFAAALTAEVMQPPHPDSWGRGVIAG</sequence>
<dbReference type="PRINTS" id="PR00081">
    <property type="entry name" value="GDHRDH"/>
</dbReference>
<comment type="similarity">
    <text evidence="1 3">Belongs to the short-chain dehydrogenases/reductases (SDR) family.</text>
</comment>
<gene>
    <name evidence="4" type="ORF">Psuf_001120</name>
</gene>
<evidence type="ECO:0000256" key="1">
    <source>
        <dbReference type="ARBA" id="ARBA00006484"/>
    </source>
</evidence>
<dbReference type="KEGG" id="psuu:Psuf_001120"/>
<dbReference type="SUPFAM" id="SSF51735">
    <property type="entry name" value="NAD(P)-binding Rossmann-fold domains"/>
    <property type="match status" value="1"/>
</dbReference>
<dbReference type="GO" id="GO:0016491">
    <property type="term" value="F:oxidoreductase activity"/>
    <property type="evidence" value="ECO:0007669"/>
    <property type="project" value="UniProtKB-KW"/>
</dbReference>
<organism evidence="4 5">
    <name type="scientific">Phytohabitans suffuscus</name>
    <dbReference type="NCBI Taxonomy" id="624315"/>
    <lineage>
        <taxon>Bacteria</taxon>
        <taxon>Bacillati</taxon>
        <taxon>Actinomycetota</taxon>
        <taxon>Actinomycetes</taxon>
        <taxon>Micromonosporales</taxon>
        <taxon>Micromonosporaceae</taxon>
    </lineage>
</organism>
<evidence type="ECO:0000313" key="4">
    <source>
        <dbReference type="EMBL" id="BCB82799.1"/>
    </source>
</evidence>
<dbReference type="PANTHER" id="PTHR45024">
    <property type="entry name" value="DEHYDROGENASES, SHORT CHAIN"/>
    <property type="match status" value="1"/>
</dbReference>
<evidence type="ECO:0000256" key="3">
    <source>
        <dbReference type="RuleBase" id="RU000363"/>
    </source>
</evidence>
<proteinExistence type="inferred from homology"/>
<dbReference type="InterPro" id="IPR051687">
    <property type="entry name" value="Peroxisomal_Beta-Oxidation"/>
</dbReference>
<dbReference type="Proteomes" id="UP000503011">
    <property type="component" value="Chromosome"/>
</dbReference>
<keyword evidence="2" id="KW-0560">Oxidoreductase</keyword>
<dbReference type="PRINTS" id="PR00080">
    <property type="entry name" value="SDRFAMILY"/>
</dbReference>
<accession>A0A6F8Y9U4</accession>
<dbReference type="InterPro" id="IPR036291">
    <property type="entry name" value="NAD(P)-bd_dom_sf"/>
</dbReference>
<protein>
    <submittedName>
        <fullName evidence="4">Dehydrogenase</fullName>
    </submittedName>
</protein>
<dbReference type="AlphaFoldDB" id="A0A6F8Y9U4"/>
<dbReference type="Gene3D" id="3.40.50.720">
    <property type="entry name" value="NAD(P)-binding Rossmann-like Domain"/>
    <property type="match status" value="1"/>
</dbReference>
<dbReference type="Pfam" id="PF00106">
    <property type="entry name" value="adh_short"/>
    <property type="match status" value="1"/>
</dbReference>
<reference evidence="4 5" key="2">
    <citation type="submission" date="2020-03" db="EMBL/GenBank/DDBJ databases">
        <authorList>
            <person name="Ichikawa N."/>
            <person name="Kimura A."/>
            <person name="Kitahashi Y."/>
            <person name="Uohara A."/>
        </authorList>
    </citation>
    <scope>NUCLEOTIDE SEQUENCE [LARGE SCALE GENOMIC DNA]</scope>
    <source>
        <strain evidence="4 5">NBRC 105367</strain>
    </source>
</reference>
<evidence type="ECO:0000256" key="2">
    <source>
        <dbReference type="ARBA" id="ARBA00023002"/>
    </source>
</evidence>